<dbReference type="PRINTS" id="PR01727">
    <property type="entry name" value="DNABINDINGHU"/>
</dbReference>
<dbReference type="EMBL" id="CP013355">
    <property type="protein sequence ID" value="AMC09896.1"/>
    <property type="molecule type" value="Genomic_DNA"/>
</dbReference>
<dbReference type="PATRIC" id="fig|1622118.3.peg.177"/>
<dbReference type="GO" id="GO:0003677">
    <property type="term" value="F:DNA binding"/>
    <property type="evidence" value="ECO:0007669"/>
    <property type="project" value="UniProtKB-KW"/>
</dbReference>
<dbReference type="InterPro" id="IPR000119">
    <property type="entry name" value="Hist_DNA-bd"/>
</dbReference>
<dbReference type="GO" id="GO:0005829">
    <property type="term" value="C:cytosol"/>
    <property type="evidence" value="ECO:0007669"/>
    <property type="project" value="TreeGrafter"/>
</dbReference>
<dbReference type="PANTHER" id="PTHR33175">
    <property type="entry name" value="DNA-BINDING PROTEIN HU"/>
    <property type="match status" value="1"/>
</dbReference>
<dbReference type="SUPFAM" id="SSF47729">
    <property type="entry name" value="IHF-like DNA-binding proteins"/>
    <property type="match status" value="1"/>
</dbReference>
<dbReference type="RefSeq" id="WP_068205614.1">
    <property type="nucleotide sequence ID" value="NZ_CP013355.1"/>
</dbReference>
<name>A0A109RMX4_9FLAO</name>
<keyword evidence="2" id="KW-0226">DNA condensation</keyword>
<organism evidence="5 6">
    <name type="scientific">Lutibacter profundi</name>
    <dbReference type="NCBI Taxonomy" id="1622118"/>
    <lineage>
        <taxon>Bacteria</taxon>
        <taxon>Pseudomonadati</taxon>
        <taxon>Bacteroidota</taxon>
        <taxon>Flavobacteriia</taxon>
        <taxon>Flavobacteriales</taxon>
        <taxon>Flavobacteriaceae</taxon>
        <taxon>Lutibacter</taxon>
    </lineage>
</organism>
<dbReference type="OrthoDB" id="9799835at2"/>
<dbReference type="GO" id="GO:0030261">
    <property type="term" value="P:chromosome condensation"/>
    <property type="evidence" value="ECO:0007669"/>
    <property type="project" value="UniProtKB-KW"/>
</dbReference>
<proteinExistence type="inferred from homology"/>
<keyword evidence="3 5" id="KW-0238">DNA-binding</keyword>
<comment type="similarity">
    <text evidence="1 4">Belongs to the bacterial histone-like protein family.</text>
</comment>
<protein>
    <submittedName>
        <fullName evidence="5">DNA-binding protein</fullName>
    </submittedName>
</protein>
<evidence type="ECO:0000256" key="2">
    <source>
        <dbReference type="ARBA" id="ARBA00023067"/>
    </source>
</evidence>
<evidence type="ECO:0000256" key="3">
    <source>
        <dbReference type="ARBA" id="ARBA00023125"/>
    </source>
</evidence>
<reference evidence="6" key="1">
    <citation type="submission" date="2015-12" db="EMBL/GenBank/DDBJ databases">
        <title>Complete genome sequence of Lutibacter profundus strain LP1.</title>
        <authorList>
            <person name="Wissuwa J."/>
            <person name="Le Moine Bauer S."/>
            <person name="Stokke R."/>
            <person name="Dahle H."/>
            <person name="Steen I.H."/>
        </authorList>
    </citation>
    <scope>NUCLEOTIDE SEQUENCE [LARGE SCALE GENOMIC DNA]</scope>
    <source>
        <strain evidence="6">LP1</strain>
    </source>
</reference>
<dbReference type="GO" id="GO:0030527">
    <property type="term" value="F:structural constituent of chromatin"/>
    <property type="evidence" value="ECO:0007669"/>
    <property type="project" value="InterPro"/>
</dbReference>
<dbReference type="CDD" id="cd13831">
    <property type="entry name" value="HU"/>
    <property type="match status" value="1"/>
</dbReference>
<reference evidence="5 6" key="2">
    <citation type="journal article" date="2016" name="Int. J. Syst. Evol. Microbiol.">
        <title>Lutibacter profundi sp. nov., isolated from a deep-sea hydrothermal system on the Arctic Mid-Ocean Ridge and emended description of the genus Lutibacter.</title>
        <authorList>
            <person name="Le Moine Bauer S."/>
            <person name="Roalkvam I."/>
            <person name="Steen I.H."/>
            <person name="Dahle H."/>
        </authorList>
    </citation>
    <scope>NUCLEOTIDE SEQUENCE [LARGE SCALE GENOMIC DNA]</scope>
    <source>
        <strain evidence="5 6">LP1</strain>
    </source>
</reference>
<gene>
    <name evidence="5" type="ORF">Lupro_00875</name>
</gene>
<dbReference type="Gene3D" id="4.10.520.10">
    <property type="entry name" value="IHF-like DNA-binding proteins"/>
    <property type="match status" value="1"/>
</dbReference>
<dbReference type="SMART" id="SM00411">
    <property type="entry name" value="BHL"/>
    <property type="match status" value="1"/>
</dbReference>
<dbReference type="STRING" id="1622118.Lupro_00875"/>
<keyword evidence="6" id="KW-1185">Reference proteome</keyword>
<dbReference type="KEGG" id="lut:Lupro_00875"/>
<accession>A0A109RMX4</accession>
<evidence type="ECO:0000256" key="1">
    <source>
        <dbReference type="ARBA" id="ARBA00010529"/>
    </source>
</evidence>
<sequence>MNKSDLIDAMAADAGITKAAAKAALESLTENVTETLKKGGKVALVGWGTWSISKRAARTGRNPQTGKSIEIAAKNVVKFKAGAGFSNAVN</sequence>
<dbReference type="Pfam" id="PF00216">
    <property type="entry name" value="Bac_DNA_binding"/>
    <property type="match status" value="1"/>
</dbReference>
<dbReference type="AlphaFoldDB" id="A0A109RMX4"/>
<evidence type="ECO:0000256" key="4">
    <source>
        <dbReference type="RuleBase" id="RU003939"/>
    </source>
</evidence>
<evidence type="ECO:0000313" key="6">
    <source>
        <dbReference type="Proteomes" id="UP000059672"/>
    </source>
</evidence>
<dbReference type="Proteomes" id="UP000059672">
    <property type="component" value="Chromosome"/>
</dbReference>
<dbReference type="PANTHER" id="PTHR33175:SF3">
    <property type="entry name" value="DNA-BINDING PROTEIN HU-BETA"/>
    <property type="match status" value="1"/>
</dbReference>
<dbReference type="InterPro" id="IPR010992">
    <property type="entry name" value="IHF-like_DNA-bd_dom_sf"/>
</dbReference>
<evidence type="ECO:0000313" key="5">
    <source>
        <dbReference type="EMBL" id="AMC09896.1"/>
    </source>
</evidence>